<organism evidence="2 3">
    <name type="scientific">Dipteronia dyeriana</name>
    <dbReference type="NCBI Taxonomy" id="168575"/>
    <lineage>
        <taxon>Eukaryota</taxon>
        <taxon>Viridiplantae</taxon>
        <taxon>Streptophyta</taxon>
        <taxon>Embryophyta</taxon>
        <taxon>Tracheophyta</taxon>
        <taxon>Spermatophyta</taxon>
        <taxon>Magnoliopsida</taxon>
        <taxon>eudicotyledons</taxon>
        <taxon>Gunneridae</taxon>
        <taxon>Pentapetalae</taxon>
        <taxon>rosids</taxon>
        <taxon>malvids</taxon>
        <taxon>Sapindales</taxon>
        <taxon>Sapindaceae</taxon>
        <taxon>Hippocastanoideae</taxon>
        <taxon>Acereae</taxon>
        <taxon>Dipteronia</taxon>
    </lineage>
</organism>
<accession>A0AAD9XJS9</accession>
<dbReference type="Proteomes" id="UP001280121">
    <property type="component" value="Unassembled WGS sequence"/>
</dbReference>
<keyword evidence="3" id="KW-1185">Reference proteome</keyword>
<dbReference type="EMBL" id="JANJYI010000002">
    <property type="protein sequence ID" value="KAK2660516.1"/>
    <property type="molecule type" value="Genomic_DNA"/>
</dbReference>
<sequence>MSTRSHGLGEIQSSANTFFSTTISYLSFFGVSALNLIYVVILYLVIDFNFPAYGITTTPSSTTTEDRLSGMSLEEIKDLPSFDCRVNIASICVVWTMFTEGIDAGDFRAATMFFMHNVLILC</sequence>
<evidence type="ECO:0000313" key="2">
    <source>
        <dbReference type="EMBL" id="KAK2660516.1"/>
    </source>
</evidence>
<protein>
    <submittedName>
        <fullName evidence="2">Uncharacterized protein</fullName>
    </submittedName>
</protein>
<feature type="transmembrane region" description="Helical" evidence="1">
    <location>
        <begin position="23"/>
        <end position="46"/>
    </location>
</feature>
<keyword evidence="1" id="KW-0472">Membrane</keyword>
<reference evidence="2" key="1">
    <citation type="journal article" date="2023" name="Plant J.">
        <title>Genome sequences and population genomics provide insights into the demographic history, inbreeding, and mutation load of two 'living fossil' tree species of Dipteronia.</title>
        <authorList>
            <person name="Feng Y."/>
            <person name="Comes H.P."/>
            <person name="Chen J."/>
            <person name="Zhu S."/>
            <person name="Lu R."/>
            <person name="Zhang X."/>
            <person name="Li P."/>
            <person name="Qiu J."/>
            <person name="Olsen K.M."/>
            <person name="Qiu Y."/>
        </authorList>
    </citation>
    <scope>NUCLEOTIDE SEQUENCE</scope>
    <source>
        <strain evidence="2">KIB01</strain>
    </source>
</reference>
<name>A0AAD9XJS9_9ROSI</name>
<gene>
    <name evidence="2" type="ORF">Ddye_007049</name>
</gene>
<keyword evidence="1" id="KW-0812">Transmembrane</keyword>
<keyword evidence="1" id="KW-1133">Transmembrane helix</keyword>
<proteinExistence type="predicted"/>
<comment type="caution">
    <text evidence="2">The sequence shown here is derived from an EMBL/GenBank/DDBJ whole genome shotgun (WGS) entry which is preliminary data.</text>
</comment>
<evidence type="ECO:0000256" key="1">
    <source>
        <dbReference type="SAM" id="Phobius"/>
    </source>
</evidence>
<dbReference type="AlphaFoldDB" id="A0AAD9XJS9"/>
<evidence type="ECO:0000313" key="3">
    <source>
        <dbReference type="Proteomes" id="UP001280121"/>
    </source>
</evidence>